<sequence length="299" mass="32018">MSHPSRPETLADLRIEIDRIDAGLHQLLMERGEIINRLIEAKARQGGGSAFRPGREADMMRGLASRHEGLLPLDTVESIWRIIISTFTYVQANYSVHADISGGDAAMRDCCRFHFGFTVPYIVHHGARAVIDAVAGSNGDLGLAPVRGGATSGPWWRGLIGPQAPKIIARLPFVERPDHPAGMPLFVIAQPLAEAAAREVVVYAVALERWLDDLTSSLDALGAEILDNAADGFGLSLMVATVGDAGPERLRETLIRAGAVEPRIAEVGSHAARFDFSAAQRQGAPSEPAPNRTTPSEAA</sequence>
<name>A0ABZ0HNE9_9HYPH</name>
<dbReference type="SMART" id="SM00830">
    <property type="entry name" value="CM_2"/>
    <property type="match status" value="1"/>
</dbReference>
<dbReference type="SUPFAM" id="SSF48600">
    <property type="entry name" value="Chorismate mutase II"/>
    <property type="match status" value="1"/>
</dbReference>
<gene>
    <name evidence="4" type="ORF">RZS28_13550</name>
</gene>
<dbReference type="RefSeq" id="WP_407338264.1">
    <property type="nucleotide sequence ID" value="NZ_CP136862.1"/>
</dbReference>
<accession>A0ABZ0HNE9</accession>
<protein>
    <recommendedName>
        <fullName evidence="1">chorismate mutase</fullName>
        <ecNumber evidence="1">5.4.99.5</ecNumber>
    </recommendedName>
</protein>
<keyword evidence="5" id="KW-1185">Reference proteome</keyword>
<dbReference type="EMBL" id="CP136862">
    <property type="protein sequence ID" value="WOJ88827.1"/>
    <property type="molecule type" value="Genomic_DNA"/>
</dbReference>
<dbReference type="InterPro" id="IPR036263">
    <property type="entry name" value="Chorismate_II_sf"/>
</dbReference>
<evidence type="ECO:0000313" key="4">
    <source>
        <dbReference type="EMBL" id="WOJ88827.1"/>
    </source>
</evidence>
<dbReference type="InterPro" id="IPR002701">
    <property type="entry name" value="CM_II_prokaryot"/>
</dbReference>
<dbReference type="EC" id="5.4.99.5" evidence="1"/>
<dbReference type="Gene3D" id="1.20.59.10">
    <property type="entry name" value="Chorismate mutase"/>
    <property type="match status" value="1"/>
</dbReference>
<evidence type="ECO:0000259" key="3">
    <source>
        <dbReference type="PROSITE" id="PS51168"/>
    </source>
</evidence>
<dbReference type="Proteomes" id="UP001626536">
    <property type="component" value="Chromosome"/>
</dbReference>
<dbReference type="PROSITE" id="PS51168">
    <property type="entry name" value="CHORISMATE_MUT_2"/>
    <property type="match status" value="1"/>
</dbReference>
<dbReference type="GO" id="GO:0004106">
    <property type="term" value="F:chorismate mutase activity"/>
    <property type="evidence" value="ECO:0007669"/>
    <property type="project" value="UniProtKB-EC"/>
</dbReference>
<reference evidence="4 5" key="1">
    <citation type="submission" date="2023-10" db="EMBL/GenBank/DDBJ databases">
        <title>Novel methanotroph of the genus Methylocapsa from a subarctic wetland.</title>
        <authorList>
            <person name="Belova S.E."/>
            <person name="Oshkin I.Y."/>
            <person name="Miroshnikov K."/>
            <person name="Dedysh S.N."/>
        </authorList>
    </citation>
    <scope>NUCLEOTIDE SEQUENCE [LARGE SCALE GENOMIC DNA]</scope>
    <source>
        <strain evidence="4 5">RX1</strain>
    </source>
</reference>
<organism evidence="4 5">
    <name type="scientific">Methylocapsa polymorpha</name>
    <dbReference type="NCBI Taxonomy" id="3080828"/>
    <lineage>
        <taxon>Bacteria</taxon>
        <taxon>Pseudomonadati</taxon>
        <taxon>Pseudomonadota</taxon>
        <taxon>Alphaproteobacteria</taxon>
        <taxon>Hyphomicrobiales</taxon>
        <taxon>Beijerinckiaceae</taxon>
        <taxon>Methylocapsa</taxon>
    </lineage>
</organism>
<dbReference type="NCBIfam" id="NF004698">
    <property type="entry name" value="PRK06034.1-4"/>
    <property type="match status" value="1"/>
</dbReference>
<evidence type="ECO:0000313" key="5">
    <source>
        <dbReference type="Proteomes" id="UP001626536"/>
    </source>
</evidence>
<dbReference type="Pfam" id="PF01817">
    <property type="entry name" value="CM_2"/>
    <property type="match status" value="1"/>
</dbReference>
<evidence type="ECO:0000256" key="1">
    <source>
        <dbReference type="ARBA" id="ARBA00012404"/>
    </source>
</evidence>
<feature type="domain" description="Chorismate mutase" evidence="3">
    <location>
        <begin position="4"/>
        <end position="95"/>
    </location>
</feature>
<evidence type="ECO:0000256" key="2">
    <source>
        <dbReference type="SAM" id="MobiDB-lite"/>
    </source>
</evidence>
<proteinExistence type="predicted"/>
<keyword evidence="4" id="KW-0413">Isomerase</keyword>
<feature type="region of interest" description="Disordered" evidence="2">
    <location>
        <begin position="276"/>
        <end position="299"/>
    </location>
</feature>
<dbReference type="InterPro" id="IPR036979">
    <property type="entry name" value="CM_dom_sf"/>
</dbReference>